<comment type="subcellular location">
    <subcellularLocation>
        <location evidence="1">Membrane</location>
        <topology evidence="1">Multi-pass membrane protein</topology>
    </subcellularLocation>
</comment>
<protein>
    <recommendedName>
        <fullName evidence="11">SulP family inorganic anion transporter</fullName>
    </recommendedName>
</protein>
<evidence type="ECO:0000256" key="4">
    <source>
        <dbReference type="ARBA" id="ARBA00023136"/>
    </source>
</evidence>
<keyword evidence="3 6" id="KW-1133">Transmembrane helix</keyword>
<evidence type="ECO:0000259" key="8">
    <source>
        <dbReference type="Pfam" id="PF13466"/>
    </source>
</evidence>
<dbReference type="Pfam" id="PF13466">
    <property type="entry name" value="STAS_2"/>
    <property type="match status" value="1"/>
</dbReference>
<dbReference type="PANTHER" id="PTHR11814">
    <property type="entry name" value="SULFATE TRANSPORTER"/>
    <property type="match status" value="1"/>
</dbReference>
<accession>A0ABX1VJX4</accession>
<dbReference type="InterPro" id="IPR001902">
    <property type="entry name" value="SLC26A/SulP_fam"/>
</dbReference>
<evidence type="ECO:0000313" key="9">
    <source>
        <dbReference type="EMBL" id="NNJ27497.1"/>
    </source>
</evidence>
<feature type="transmembrane region" description="Helical" evidence="6">
    <location>
        <begin position="46"/>
        <end position="62"/>
    </location>
</feature>
<dbReference type="Proteomes" id="UP000609651">
    <property type="component" value="Unassembled WGS sequence"/>
</dbReference>
<evidence type="ECO:0000259" key="7">
    <source>
        <dbReference type="Pfam" id="PF00916"/>
    </source>
</evidence>
<keyword evidence="4 6" id="KW-0472">Membrane</keyword>
<proteinExistence type="predicted"/>
<feature type="transmembrane region" description="Helical" evidence="6">
    <location>
        <begin position="321"/>
        <end position="340"/>
    </location>
</feature>
<name>A0ABX1VJX4_9PLAN</name>
<comment type="caution">
    <text evidence="9">The sequence shown here is derived from an EMBL/GenBank/DDBJ whole genome shotgun (WGS) entry which is preliminary data.</text>
</comment>
<evidence type="ECO:0008006" key="11">
    <source>
        <dbReference type="Google" id="ProtNLM"/>
    </source>
</evidence>
<feature type="domain" description="MlaB-like STAS" evidence="8">
    <location>
        <begin position="589"/>
        <end position="650"/>
    </location>
</feature>
<feature type="transmembrane region" description="Helical" evidence="6">
    <location>
        <begin position="352"/>
        <end position="378"/>
    </location>
</feature>
<feature type="transmembrane region" description="Helical" evidence="6">
    <location>
        <begin position="20"/>
        <end position="39"/>
    </location>
</feature>
<dbReference type="InterPro" id="IPR011547">
    <property type="entry name" value="SLC26A/SulP_dom"/>
</dbReference>
<evidence type="ECO:0000256" key="2">
    <source>
        <dbReference type="ARBA" id="ARBA00022692"/>
    </source>
</evidence>
<feature type="transmembrane region" description="Helical" evidence="6">
    <location>
        <begin position="444"/>
        <end position="462"/>
    </location>
</feature>
<organism evidence="9 10">
    <name type="scientific">Alienimonas chondri</name>
    <dbReference type="NCBI Taxonomy" id="2681879"/>
    <lineage>
        <taxon>Bacteria</taxon>
        <taxon>Pseudomonadati</taxon>
        <taxon>Planctomycetota</taxon>
        <taxon>Planctomycetia</taxon>
        <taxon>Planctomycetales</taxon>
        <taxon>Planctomycetaceae</taxon>
        <taxon>Alienimonas</taxon>
    </lineage>
</organism>
<feature type="domain" description="SLC26A/SulP transporter" evidence="7">
    <location>
        <begin position="18"/>
        <end position="142"/>
    </location>
</feature>
<dbReference type="InterPro" id="IPR058548">
    <property type="entry name" value="MlaB-like_STAS"/>
</dbReference>
<keyword evidence="10" id="KW-1185">Reference proteome</keyword>
<evidence type="ECO:0000256" key="5">
    <source>
        <dbReference type="SAM" id="MobiDB-lite"/>
    </source>
</evidence>
<dbReference type="Pfam" id="PF00916">
    <property type="entry name" value="Sulfate_transp"/>
    <property type="match status" value="2"/>
</dbReference>
<evidence type="ECO:0000256" key="3">
    <source>
        <dbReference type="ARBA" id="ARBA00022989"/>
    </source>
</evidence>
<evidence type="ECO:0000313" key="10">
    <source>
        <dbReference type="Proteomes" id="UP000609651"/>
    </source>
</evidence>
<feature type="transmembrane region" description="Helical" evidence="6">
    <location>
        <begin position="399"/>
        <end position="424"/>
    </location>
</feature>
<sequence length="689" mass="71930">MPAVKPAPPGLLDSPARNFSASVVVFLVALPLCMGIAIASGVPVSAGLVTGIVGGIIVGFLAGAPLQVSGPAAGLTVIVYDIVVNHGIETLGLCVLVGGVLQIICGALGLGVWFRAVSPAVIRGMLTGIGVLIFASQMHVLVDDVPPGGGLKNLVTIPEAVSKGLPWPKLRSESERSAKVDLLKASGALHERQEILRERVAEHVPTDFAPVLGDENDPATIVIVEGLAEDAEALAATQAEIVEQLDGVREAFVAAGLDKGQKSERRVAHLAEATEALAAARDALASAGDPSAEAALEVRRKVDAAEDALLDFEYSLKNHDIAAKLGLLTIAVIVVWQFLVTKVGPLKPLNVIPAPLLAVLAATVAAWAFILPVVYVEVPASLADEIRFPTWTVLRTMDWQAVLGGGLLIGAVASAESLLCAAAVDKLHKFPKANFDRELFAQGVGNSICGLLGALPMTGVIVRSSANVRSGATSRSSAILHGVWLLIFVALLGWLLALIPTTALAGVLVYVGWRLIDFAAVGELWKLGKGELVVFFVTVAGIVAVDLLSGVVAGIILAAIRLLTKFGKLNAKVEIDESTPPGAPPIVHLRLQGAATFLKLPKLAETLDEIPSNADVRADLTELSYIDHACVDLLAEWRAQHEDTGGTLSVDWDLLEDRFRTAATPAANGIADGNGNDVVTEDEPVTKPI</sequence>
<keyword evidence="2 6" id="KW-0812">Transmembrane</keyword>
<evidence type="ECO:0000256" key="1">
    <source>
        <dbReference type="ARBA" id="ARBA00004141"/>
    </source>
</evidence>
<feature type="domain" description="SLC26A/SulP transporter" evidence="7">
    <location>
        <begin position="322"/>
        <end position="538"/>
    </location>
</feature>
<feature type="transmembrane region" description="Helical" evidence="6">
    <location>
        <begin position="533"/>
        <end position="560"/>
    </location>
</feature>
<feature type="transmembrane region" description="Helical" evidence="6">
    <location>
        <begin position="483"/>
        <end position="513"/>
    </location>
</feature>
<gene>
    <name evidence="9" type="ORF">LzC2_36020</name>
</gene>
<dbReference type="EMBL" id="WTPX01000160">
    <property type="protein sequence ID" value="NNJ27497.1"/>
    <property type="molecule type" value="Genomic_DNA"/>
</dbReference>
<feature type="region of interest" description="Disordered" evidence="5">
    <location>
        <begin position="666"/>
        <end position="689"/>
    </location>
</feature>
<evidence type="ECO:0000256" key="6">
    <source>
        <dbReference type="SAM" id="Phobius"/>
    </source>
</evidence>
<feature type="transmembrane region" description="Helical" evidence="6">
    <location>
        <begin position="91"/>
        <end position="114"/>
    </location>
</feature>
<reference evidence="9 10" key="1">
    <citation type="journal article" date="2020" name="Syst. Appl. Microbiol.">
        <title>Alienimonas chondri sp. nov., a novel planctomycete isolated from the biofilm of the red alga Chondrus crispus.</title>
        <authorList>
            <person name="Vitorino I."/>
            <person name="Albuquerque L."/>
            <person name="Wiegand S."/>
            <person name="Kallscheuer N."/>
            <person name="da Costa M.S."/>
            <person name="Lobo-da-Cunha A."/>
            <person name="Jogler C."/>
            <person name="Lage O.M."/>
        </authorList>
    </citation>
    <scope>NUCLEOTIDE SEQUENCE [LARGE SCALE GENOMIC DNA]</scope>
    <source>
        <strain evidence="9 10">LzC2</strain>
    </source>
</reference>